<proteinExistence type="predicted"/>
<dbReference type="AlphaFoldDB" id="A0A7V1LXH3"/>
<feature type="chain" id="PRO_5031261437" description="Peptidase M6-like domain-containing protein" evidence="1">
    <location>
        <begin position="20"/>
        <end position="410"/>
    </location>
</feature>
<evidence type="ECO:0000256" key="1">
    <source>
        <dbReference type="SAM" id="SignalP"/>
    </source>
</evidence>
<dbReference type="Proteomes" id="UP000886005">
    <property type="component" value="Unassembled WGS sequence"/>
</dbReference>
<evidence type="ECO:0000313" key="2">
    <source>
        <dbReference type="EMBL" id="HED09374.1"/>
    </source>
</evidence>
<keyword evidence="1" id="KW-0732">Signal</keyword>
<dbReference type="NCBIfam" id="NF045524">
    <property type="entry name" value="MXAN_6640_HExxH"/>
    <property type="match status" value="1"/>
</dbReference>
<feature type="signal peptide" evidence="1">
    <location>
        <begin position="1"/>
        <end position="19"/>
    </location>
</feature>
<feature type="non-terminal residue" evidence="2">
    <location>
        <position position="410"/>
    </location>
</feature>
<organism evidence="2">
    <name type="scientific">Caldithrix abyssi</name>
    <dbReference type="NCBI Taxonomy" id="187145"/>
    <lineage>
        <taxon>Bacteria</taxon>
        <taxon>Pseudomonadati</taxon>
        <taxon>Calditrichota</taxon>
        <taxon>Calditrichia</taxon>
        <taxon>Calditrichales</taxon>
        <taxon>Calditrichaceae</taxon>
        <taxon>Caldithrix</taxon>
    </lineage>
</organism>
<sequence>MRSLSLLIFLLLFRAPALQAVDVDSLTIGIIKDFTGAETLSPEMRSGFVRQLAIRNYLRRFPEKSALFASALQKVAAPQRQNQSFSSSGRFVLHYDSDGIHAVPPEDVANNGIPDFIDSAAVYLDHVWQVEVEQLGFRPPPDIDGTPAAQYHIYFTNFSDPGLYGQTVFQDEIASLPGENYTSYIELHHTFQGGSLYTFGLRAMKATIAHEFNHACQLGYRLWTQGFLFTDLFFIESSAVWLEEYVYGEVNDYYQYLPGLFEGIQRVPFTAANYPYHYGNGIFWLMSGLTLSPGLVPEIWEQIMQEPAFEAIGTVFGRHNTSFAEMQARYGQWLYFTGSRALPGQFYPEAADYPMLTIKAEQHFVAADTLSFRGTVGRKSLAYFSIDDLPSVRQRGQVRAEGALNTPAGL</sequence>
<accession>A0A7V1LXH3</accession>
<reference evidence="2" key="1">
    <citation type="journal article" date="2020" name="mSystems">
        <title>Genome- and Community-Level Interaction Insights into Carbon Utilization and Element Cycling Functions of Hydrothermarchaeota in Hydrothermal Sediment.</title>
        <authorList>
            <person name="Zhou Z."/>
            <person name="Liu Y."/>
            <person name="Xu W."/>
            <person name="Pan J."/>
            <person name="Luo Z.H."/>
            <person name="Li M."/>
        </authorList>
    </citation>
    <scope>NUCLEOTIDE SEQUENCE [LARGE SCALE GENOMIC DNA]</scope>
    <source>
        <strain evidence="2">HyVt-456</strain>
    </source>
</reference>
<gene>
    <name evidence="2" type="ORF">ENJ10_01675</name>
</gene>
<evidence type="ECO:0008006" key="3">
    <source>
        <dbReference type="Google" id="ProtNLM"/>
    </source>
</evidence>
<protein>
    <recommendedName>
        <fullName evidence="3">Peptidase M6-like domain-containing protein</fullName>
    </recommendedName>
</protein>
<dbReference type="EMBL" id="DRLD01000045">
    <property type="protein sequence ID" value="HED09374.1"/>
    <property type="molecule type" value="Genomic_DNA"/>
</dbReference>
<comment type="caution">
    <text evidence="2">The sequence shown here is derived from an EMBL/GenBank/DDBJ whole genome shotgun (WGS) entry which is preliminary data.</text>
</comment>
<name>A0A7V1LXH3_CALAY</name>